<dbReference type="EMBL" id="JBIRGQ010000005">
    <property type="protein sequence ID" value="MFH8548668.1"/>
    <property type="molecule type" value="Genomic_DNA"/>
</dbReference>
<evidence type="ECO:0000313" key="2">
    <source>
        <dbReference type="EMBL" id="MFH8548668.1"/>
    </source>
</evidence>
<proteinExistence type="predicted"/>
<feature type="compositionally biased region" description="Low complexity" evidence="1">
    <location>
        <begin position="1"/>
        <end position="21"/>
    </location>
</feature>
<keyword evidence="3" id="KW-1185">Reference proteome</keyword>
<comment type="caution">
    <text evidence="2">The sequence shown here is derived from an EMBL/GenBank/DDBJ whole genome shotgun (WGS) entry which is preliminary data.</text>
</comment>
<gene>
    <name evidence="2" type="ORF">ACH4F9_27000</name>
</gene>
<accession>A0ABW7QUJ6</accession>
<reference evidence="2 3" key="1">
    <citation type="submission" date="2024-10" db="EMBL/GenBank/DDBJ databases">
        <title>The Natural Products Discovery Center: Release of the First 8490 Sequenced Strains for Exploring Actinobacteria Biosynthetic Diversity.</title>
        <authorList>
            <person name="Kalkreuter E."/>
            <person name="Kautsar S.A."/>
            <person name="Yang D."/>
            <person name="Bader C.D."/>
            <person name="Teijaro C.N."/>
            <person name="Fluegel L."/>
            <person name="Davis C.M."/>
            <person name="Simpson J.R."/>
            <person name="Lauterbach L."/>
            <person name="Steele A.D."/>
            <person name="Gui C."/>
            <person name="Meng S."/>
            <person name="Li G."/>
            <person name="Viehrig K."/>
            <person name="Ye F."/>
            <person name="Su P."/>
            <person name="Kiefer A.F."/>
            <person name="Nichols A."/>
            <person name="Cepeda A.J."/>
            <person name="Yan W."/>
            <person name="Fan B."/>
            <person name="Jiang Y."/>
            <person name="Adhikari A."/>
            <person name="Zheng C.-J."/>
            <person name="Schuster L."/>
            <person name="Cowan T.M."/>
            <person name="Smanski M.J."/>
            <person name="Chevrette M.G."/>
            <person name="De Carvalho L.P.S."/>
            <person name="Shen B."/>
        </authorList>
    </citation>
    <scope>NUCLEOTIDE SEQUENCE [LARGE SCALE GENOMIC DNA]</scope>
    <source>
        <strain evidence="2 3">NPDC017990</strain>
    </source>
</reference>
<dbReference type="RefSeq" id="WP_397715162.1">
    <property type="nucleotide sequence ID" value="NZ_JBIRGN010000005.1"/>
</dbReference>
<dbReference type="Proteomes" id="UP001610818">
    <property type="component" value="Unassembled WGS sequence"/>
</dbReference>
<feature type="region of interest" description="Disordered" evidence="1">
    <location>
        <begin position="1"/>
        <end position="25"/>
    </location>
</feature>
<organism evidence="2 3">
    <name type="scientific">Streptomyces longisporoflavus</name>
    <dbReference type="NCBI Taxonomy" id="28044"/>
    <lineage>
        <taxon>Bacteria</taxon>
        <taxon>Bacillati</taxon>
        <taxon>Actinomycetota</taxon>
        <taxon>Actinomycetes</taxon>
        <taxon>Kitasatosporales</taxon>
        <taxon>Streptomycetaceae</taxon>
        <taxon>Streptomyces</taxon>
    </lineage>
</organism>
<evidence type="ECO:0000313" key="3">
    <source>
        <dbReference type="Proteomes" id="UP001610818"/>
    </source>
</evidence>
<sequence>MSPTGTSAGRAAGPRTGARRTNLTRSDGTWNGLLLEVRDRPRPGLCLRTADNRLLLTQGAAADPLLLASVDPNRHGVDFYRTGRYRPPVPPLRAQTARRYAGSVQRWAHRFATGLTTSPDSPLHDGRWVLAPDPLLLLRPNHRGWPHGEYWRSLLVEGDPDGYIDWWIHNGSWEIFPLRAMPEPADPRVKAYRKQAGDGTLPPVLLWWVSGLDSHVILDGHARLAAAIAESVEPAVLELRRAAPQDEVDTGTERAVEMYETELARFTALRAAQGPHVPDGAEFAGPALARRLGQLRTARRPTWAWPLTGGTREWHRIAREQAGEGGWEYA</sequence>
<name>A0ABW7QUJ6_9ACTN</name>
<protein>
    <submittedName>
        <fullName evidence="2">Uncharacterized protein</fullName>
    </submittedName>
</protein>
<evidence type="ECO:0000256" key="1">
    <source>
        <dbReference type="SAM" id="MobiDB-lite"/>
    </source>
</evidence>